<evidence type="ECO:0000313" key="10">
    <source>
        <dbReference type="Proteomes" id="UP000306630"/>
    </source>
</evidence>
<keyword evidence="9" id="KW-1185">Reference proteome</keyword>
<reference evidence="9" key="1">
    <citation type="submission" date="2016-04" db="EMBL/GenBank/DDBJ databases">
        <title>Complete Genome Sequences of Twelve Strains of a Stable Defined Moderately Diverse Mouse Microbiota 2 (sDMDMm2).</title>
        <authorList>
            <person name="Uchimura Y."/>
            <person name="Wyss M."/>
            <person name="Brugiroux S."/>
            <person name="Limenitakis J.P."/>
            <person name="Stecher B."/>
            <person name="McCoy K.D."/>
            <person name="Macpherson A.J."/>
        </authorList>
    </citation>
    <scope>NUCLEOTIDE SEQUENCE [LARGE SCALE GENOMIC DNA]</scope>
    <source>
        <strain evidence="9">YL27</strain>
    </source>
</reference>
<evidence type="ECO:0000256" key="5">
    <source>
        <dbReference type="SAM" id="Phobius"/>
    </source>
</evidence>
<reference evidence="7" key="2">
    <citation type="submission" date="2017-04" db="EMBL/GenBank/DDBJ databases">
        <title>Complete Genome Sequences of Twelve Strains of a Stable Defined Moderately Diverse Mouse Microbiota 2 (sDMDMm2).</title>
        <authorList>
            <person name="Uchimura Y."/>
            <person name="Wyss M."/>
            <person name="Brugiroux S."/>
            <person name="Limenitakis J.P."/>
            <person name="Stecher B."/>
            <person name="McCoy K.D."/>
            <person name="Macpherson A.J."/>
        </authorList>
    </citation>
    <scope>NUCLEOTIDE SEQUENCE</scope>
    <source>
        <strain evidence="7">YL27</strain>
    </source>
</reference>
<evidence type="ECO:0000313" key="7">
    <source>
        <dbReference type="EMBL" id="ANU62994.1"/>
    </source>
</evidence>
<organism evidence="7 9">
    <name type="scientific">Muribaculum intestinale</name>
    <dbReference type="NCBI Taxonomy" id="1796646"/>
    <lineage>
        <taxon>Bacteria</taxon>
        <taxon>Pseudomonadati</taxon>
        <taxon>Bacteroidota</taxon>
        <taxon>Bacteroidia</taxon>
        <taxon>Bacteroidales</taxon>
        <taxon>Muribaculaceae</taxon>
        <taxon>Muribaculum</taxon>
    </lineage>
</organism>
<evidence type="ECO:0000256" key="4">
    <source>
        <dbReference type="ARBA" id="ARBA00023136"/>
    </source>
</evidence>
<evidence type="ECO:0000256" key="3">
    <source>
        <dbReference type="ARBA" id="ARBA00022989"/>
    </source>
</evidence>
<dbReference type="Proteomes" id="UP000186351">
    <property type="component" value="Chromosome"/>
</dbReference>
<feature type="transmembrane region" description="Helical" evidence="5">
    <location>
        <begin position="192"/>
        <end position="213"/>
    </location>
</feature>
<dbReference type="EMBL" id="SRYD01000037">
    <property type="protein sequence ID" value="TGY72858.1"/>
    <property type="molecule type" value="Genomic_DNA"/>
</dbReference>
<dbReference type="GeneID" id="65536052"/>
<dbReference type="RefSeq" id="WP_068960354.1">
    <property type="nucleotide sequence ID" value="NZ_CAJTAP010000006.1"/>
</dbReference>
<sequence length="445" mass="48801">MNKTRLWLVLRREYLSIVAKKSFILTTLLVPFLIVSIGFAMGLMMVLNEAEGDHVAVIDQSGRYGACLENTSEYIFEMPSDYNVGNMRQKFANDEESDDYDRPPYYAIVVIPATLDSTLQVNVFSSSPTRSSLREVIEDQLSKAVSDTRVASYGIPELDRIIKDSQVQVAVRTNTWSDDGDTSVTSDELMSVIGLALAFLTYMFVLTYGAMIMSSVVEDKVNRIVEVIVSSCKPVELMLGKILGVALVGLTQVAIWAVLIGIGLMVLGGLGIAGSMDASSFDAGAVGAAADMAADSELGDMIHAILGVKWLQLLGMFVIYFIGGYMLYASLFAAFGSAVDQQSDANQFMTPLMMVIVFSLMIGQTCIQNPDGTLGVVCSIIPFTSPIVMMVRLPYDVPAWEMLASIVVLYGTAAFFTWLSARIYRRGILMYGHKSTFADLWRWIK</sequence>
<keyword evidence="4 5" id="KW-0472">Membrane</keyword>
<accession>A0A1Z2XKH9</accession>
<dbReference type="OrthoDB" id="9768837at2"/>
<feature type="transmembrane region" description="Helical" evidence="5">
    <location>
        <begin position="242"/>
        <end position="267"/>
    </location>
</feature>
<dbReference type="Pfam" id="PF12698">
    <property type="entry name" value="ABC2_membrane_3"/>
    <property type="match status" value="1"/>
</dbReference>
<evidence type="ECO:0000313" key="8">
    <source>
        <dbReference type="EMBL" id="TGY72858.1"/>
    </source>
</evidence>
<dbReference type="GO" id="GO:0016020">
    <property type="term" value="C:membrane"/>
    <property type="evidence" value="ECO:0007669"/>
    <property type="project" value="UniProtKB-SubCell"/>
</dbReference>
<evidence type="ECO:0000256" key="1">
    <source>
        <dbReference type="ARBA" id="ARBA00004141"/>
    </source>
</evidence>
<dbReference type="EMBL" id="CP015402">
    <property type="protein sequence ID" value="ANU62994.1"/>
    <property type="molecule type" value="Genomic_DNA"/>
</dbReference>
<dbReference type="PANTHER" id="PTHR43471:SF3">
    <property type="entry name" value="ABC TRANSPORTER PERMEASE PROTEIN NATB"/>
    <property type="match status" value="1"/>
</dbReference>
<evidence type="ECO:0000256" key="2">
    <source>
        <dbReference type="ARBA" id="ARBA00022692"/>
    </source>
</evidence>
<feature type="transmembrane region" description="Helical" evidence="5">
    <location>
        <begin position="399"/>
        <end position="421"/>
    </location>
</feature>
<dbReference type="PANTHER" id="PTHR43471">
    <property type="entry name" value="ABC TRANSPORTER PERMEASE"/>
    <property type="match status" value="1"/>
</dbReference>
<evidence type="ECO:0000259" key="6">
    <source>
        <dbReference type="Pfam" id="PF12698"/>
    </source>
</evidence>
<feature type="domain" description="ABC-2 type transporter transmembrane" evidence="6">
    <location>
        <begin position="21"/>
        <end position="421"/>
    </location>
</feature>
<dbReference type="KEGG" id="pary:A4V02_04210"/>
<name>A0A1B1S874_9BACT</name>
<feature type="transmembrane region" description="Helical" evidence="5">
    <location>
        <begin position="21"/>
        <end position="47"/>
    </location>
</feature>
<proteinExistence type="predicted"/>
<gene>
    <name evidence="7" type="ORF">A4V02_04210</name>
    <name evidence="8" type="ORF">E5333_09690</name>
</gene>
<feature type="transmembrane region" description="Helical" evidence="5">
    <location>
        <begin position="310"/>
        <end position="336"/>
    </location>
</feature>
<comment type="subcellular location">
    <subcellularLocation>
        <location evidence="1">Membrane</location>
        <topology evidence="1">Multi-pass membrane protein</topology>
    </subcellularLocation>
</comment>
<feature type="transmembrane region" description="Helical" evidence="5">
    <location>
        <begin position="348"/>
        <end position="367"/>
    </location>
</feature>
<dbReference type="Proteomes" id="UP000306630">
    <property type="component" value="Unassembled WGS sequence"/>
</dbReference>
<keyword evidence="3 5" id="KW-1133">Transmembrane helix</keyword>
<dbReference type="InterPro" id="IPR013525">
    <property type="entry name" value="ABC2_TM"/>
</dbReference>
<dbReference type="GO" id="GO:0140359">
    <property type="term" value="F:ABC-type transporter activity"/>
    <property type="evidence" value="ECO:0007669"/>
    <property type="project" value="InterPro"/>
</dbReference>
<protein>
    <submittedName>
        <fullName evidence="8">ABC transporter permease</fullName>
    </submittedName>
</protein>
<dbReference type="Gene3D" id="3.40.190.10">
    <property type="entry name" value="Periplasmic binding protein-like II"/>
    <property type="match status" value="1"/>
</dbReference>
<keyword evidence="2 5" id="KW-0812">Transmembrane</keyword>
<reference evidence="8 10" key="3">
    <citation type="submission" date="2019-04" db="EMBL/GenBank/DDBJ databases">
        <title>Microbes associate with the intestines of laboratory mice.</title>
        <authorList>
            <person name="Navarre W."/>
            <person name="Wong E."/>
            <person name="Huang K."/>
            <person name="Tropini C."/>
            <person name="Ng K."/>
            <person name="Yu B."/>
        </authorList>
    </citation>
    <scope>NUCLEOTIDE SEQUENCE [LARGE SCALE GENOMIC DNA]</scope>
    <source>
        <strain evidence="8 10">NM06_A21</strain>
    </source>
</reference>
<dbReference type="STRING" id="1796646.A4V02_04210"/>
<evidence type="ECO:0000313" key="9">
    <source>
        <dbReference type="Proteomes" id="UP000186351"/>
    </source>
</evidence>
<dbReference type="AlphaFoldDB" id="A0A1B1S874"/>
<accession>A0A1B1S874</accession>
<dbReference type="SUPFAM" id="SSF53850">
    <property type="entry name" value="Periplasmic binding protein-like II"/>
    <property type="match status" value="1"/>
</dbReference>